<reference evidence="9 10" key="1">
    <citation type="submission" date="2020-10" db="EMBL/GenBank/DDBJ databases">
        <title>Phylogeny of dyella-like bacteria.</title>
        <authorList>
            <person name="Fu J."/>
        </authorList>
    </citation>
    <scope>NUCLEOTIDE SEQUENCE [LARGE SCALE GENOMIC DNA]</scope>
    <source>
        <strain evidence="9 10">DHOB07</strain>
    </source>
</reference>
<evidence type="ECO:0000259" key="8">
    <source>
        <dbReference type="Pfam" id="PF04116"/>
    </source>
</evidence>
<sequence>MITPERIMAWAIPGFFVLIGIELLVAKWRGRDVYHSNDAINSLGLGVISQIVGVFTKLFAIGIYGWCATHLAQWTLPSNSVWVWISGLLLYDLLYYWLHRLGHEVNVLWAAHVVHHQSESYNLTTALRQTGSGFLLGWLFYLPMALLGYPTEVFAVVALIDLLYQFWVHTEVIDRLGWFDRVFCSPSNHRAHHAVNDRYLDRNYGGILIVWDRLFGSFVEENNEDPPIYGTRSPLQSWNPLWANVEVYWAMLKDSWHARNWLDKLRVWIKPPGWRPADVAVRFPKPAFDISHARYNPPISSAWKTYCLVQFALLLLIGVNFLGVAPRLELLEAAAYAAYLVYSLWTIGFLIEGRRVGVWLEWGRTVGTMAAVALSGRWFGVAHLDQQVVLVVCLVFGISAVMLFYVTRHNVQHSQIA</sequence>
<dbReference type="InterPro" id="IPR006694">
    <property type="entry name" value="Fatty_acid_hydroxylase"/>
</dbReference>
<evidence type="ECO:0000313" key="9">
    <source>
        <dbReference type="EMBL" id="MFK2872451.1"/>
    </source>
</evidence>
<evidence type="ECO:0000256" key="1">
    <source>
        <dbReference type="ARBA" id="ARBA00004127"/>
    </source>
</evidence>
<feature type="transmembrane region" description="Helical" evidence="7">
    <location>
        <begin position="362"/>
        <end position="381"/>
    </location>
</feature>
<evidence type="ECO:0000256" key="2">
    <source>
        <dbReference type="ARBA" id="ARBA00022692"/>
    </source>
</evidence>
<name>A0ABW8IR73_9GAMM</name>
<feature type="transmembrane region" description="Helical" evidence="7">
    <location>
        <begin position="387"/>
        <end position="406"/>
    </location>
</feature>
<dbReference type="PANTHER" id="PTHR21624">
    <property type="entry name" value="STEROL DESATURASE-RELATED PROTEIN"/>
    <property type="match status" value="1"/>
</dbReference>
<keyword evidence="6 7" id="KW-0472">Membrane</keyword>
<evidence type="ECO:0000313" key="10">
    <source>
        <dbReference type="Proteomes" id="UP001620405"/>
    </source>
</evidence>
<comment type="subcellular location">
    <subcellularLocation>
        <location evidence="1">Endomembrane system</location>
        <topology evidence="1">Multi-pass membrane protein</topology>
    </subcellularLocation>
</comment>
<dbReference type="Pfam" id="PF04116">
    <property type="entry name" value="FA_hydroxylase"/>
    <property type="match status" value="1"/>
</dbReference>
<protein>
    <submittedName>
        <fullName evidence="9">Sterol desaturase family protein</fullName>
    </submittedName>
</protein>
<proteinExistence type="predicted"/>
<keyword evidence="3 7" id="KW-1133">Transmembrane helix</keyword>
<evidence type="ECO:0000256" key="7">
    <source>
        <dbReference type="SAM" id="Phobius"/>
    </source>
</evidence>
<dbReference type="RefSeq" id="WP_284399925.1">
    <property type="nucleotide sequence ID" value="NZ_BSNQ01000005.1"/>
</dbReference>
<evidence type="ECO:0000256" key="3">
    <source>
        <dbReference type="ARBA" id="ARBA00022989"/>
    </source>
</evidence>
<dbReference type="InterPro" id="IPR051689">
    <property type="entry name" value="Sterol_desaturase/TMEM195"/>
</dbReference>
<feature type="domain" description="Fatty acid hydroxylase" evidence="8">
    <location>
        <begin position="85"/>
        <end position="217"/>
    </location>
</feature>
<evidence type="ECO:0000256" key="5">
    <source>
        <dbReference type="ARBA" id="ARBA00023098"/>
    </source>
</evidence>
<feature type="transmembrane region" description="Helical" evidence="7">
    <location>
        <begin position="48"/>
        <end position="69"/>
    </location>
</feature>
<keyword evidence="4" id="KW-0560">Oxidoreductase</keyword>
<feature type="transmembrane region" description="Helical" evidence="7">
    <location>
        <begin position="305"/>
        <end position="324"/>
    </location>
</feature>
<evidence type="ECO:0000256" key="6">
    <source>
        <dbReference type="ARBA" id="ARBA00023136"/>
    </source>
</evidence>
<dbReference type="Proteomes" id="UP001620405">
    <property type="component" value="Unassembled WGS sequence"/>
</dbReference>
<organism evidence="9 10">
    <name type="scientific">Dyella lipolytica</name>
    <dbReference type="NCBI Taxonomy" id="1867835"/>
    <lineage>
        <taxon>Bacteria</taxon>
        <taxon>Pseudomonadati</taxon>
        <taxon>Pseudomonadota</taxon>
        <taxon>Gammaproteobacteria</taxon>
        <taxon>Lysobacterales</taxon>
        <taxon>Rhodanobacteraceae</taxon>
        <taxon>Dyella</taxon>
    </lineage>
</organism>
<dbReference type="EMBL" id="JADIKG010000010">
    <property type="protein sequence ID" value="MFK2872451.1"/>
    <property type="molecule type" value="Genomic_DNA"/>
</dbReference>
<comment type="caution">
    <text evidence="9">The sequence shown here is derived from an EMBL/GenBank/DDBJ whole genome shotgun (WGS) entry which is preliminary data.</text>
</comment>
<keyword evidence="10" id="KW-1185">Reference proteome</keyword>
<gene>
    <name evidence="9" type="ORF">ISP13_02825</name>
</gene>
<feature type="transmembrane region" description="Helical" evidence="7">
    <location>
        <begin position="138"/>
        <end position="160"/>
    </location>
</feature>
<keyword evidence="2 7" id="KW-0812">Transmembrane</keyword>
<keyword evidence="5" id="KW-0443">Lipid metabolism</keyword>
<accession>A0ABW8IR73</accession>
<feature type="transmembrane region" description="Helical" evidence="7">
    <location>
        <begin position="7"/>
        <end position="28"/>
    </location>
</feature>
<evidence type="ECO:0000256" key="4">
    <source>
        <dbReference type="ARBA" id="ARBA00023002"/>
    </source>
</evidence>
<feature type="transmembrane region" description="Helical" evidence="7">
    <location>
        <begin position="81"/>
        <end position="98"/>
    </location>
</feature>
<feature type="transmembrane region" description="Helical" evidence="7">
    <location>
        <begin position="330"/>
        <end position="350"/>
    </location>
</feature>
<dbReference type="PANTHER" id="PTHR21624:SF1">
    <property type="entry name" value="ALKYLGLYCEROL MONOOXYGENASE"/>
    <property type="match status" value="1"/>
</dbReference>